<dbReference type="Proteomes" id="UP000069912">
    <property type="component" value="Chromosome"/>
</dbReference>
<keyword evidence="21" id="KW-1185">Reference proteome</keyword>
<feature type="binding site" evidence="17">
    <location>
        <position position="221"/>
    </location>
    <ligand>
        <name>NADP(+)</name>
        <dbReference type="ChEBI" id="CHEBI:58349"/>
    </ligand>
</feature>
<dbReference type="InterPro" id="IPR016193">
    <property type="entry name" value="Cytidine_deaminase-like"/>
</dbReference>
<evidence type="ECO:0000256" key="11">
    <source>
        <dbReference type="ARBA" id="ARBA00023002"/>
    </source>
</evidence>
<dbReference type="KEGG" id="asan:AWM72_07130"/>
<protein>
    <recommendedName>
        <fullName evidence="15">Riboflavin biosynthesis protein RibD</fullName>
    </recommendedName>
    <domain>
        <recommendedName>
            <fullName evidence="15">Diaminohydroxyphosphoribosylaminopyrimidine deaminase</fullName>
            <shortName evidence="15">DRAP deaminase</shortName>
            <ecNumber evidence="15">3.5.4.26</ecNumber>
        </recommendedName>
        <alternativeName>
            <fullName evidence="15">Riboflavin-specific deaminase</fullName>
        </alternativeName>
    </domain>
    <domain>
        <recommendedName>
            <fullName evidence="15">5-amino-6-(5-phosphoribosylamino)uracil reductase</fullName>
            <ecNumber evidence="15">1.1.1.193</ecNumber>
        </recommendedName>
        <alternativeName>
            <fullName evidence="15">HTP reductase</fullName>
        </alternativeName>
    </domain>
</protein>
<keyword evidence="8 15" id="KW-0378">Hydrolase</keyword>
<feature type="binding site" evidence="17">
    <location>
        <position position="154"/>
    </location>
    <ligand>
        <name>NADP(+)</name>
        <dbReference type="ChEBI" id="CHEBI:58349"/>
    </ligand>
</feature>
<dbReference type="GO" id="GO:0008835">
    <property type="term" value="F:diaminohydroxyphosphoribosylaminopyrimidine deaminase activity"/>
    <property type="evidence" value="ECO:0007669"/>
    <property type="project" value="UniProtKB-EC"/>
</dbReference>
<dbReference type="GO" id="GO:0008270">
    <property type="term" value="F:zinc ion binding"/>
    <property type="evidence" value="ECO:0007669"/>
    <property type="project" value="InterPro"/>
</dbReference>
<evidence type="ECO:0000256" key="1">
    <source>
        <dbReference type="ARBA" id="ARBA00002151"/>
    </source>
</evidence>
<dbReference type="PROSITE" id="PS51747">
    <property type="entry name" value="CYT_DCMP_DEAMINASES_2"/>
    <property type="match status" value="1"/>
</dbReference>
<feature type="binding site" evidence="17">
    <location>
        <position position="196"/>
    </location>
    <ligand>
        <name>NADP(+)</name>
        <dbReference type="ChEBI" id="CHEBI:58349"/>
    </ligand>
</feature>
<evidence type="ECO:0000256" key="6">
    <source>
        <dbReference type="ARBA" id="ARBA00022619"/>
    </source>
</evidence>
<dbReference type="PANTHER" id="PTHR38011">
    <property type="entry name" value="DIHYDROFOLATE REDUCTASE FAMILY PROTEIN (AFU_ORTHOLOGUE AFUA_8G06820)"/>
    <property type="match status" value="1"/>
</dbReference>
<keyword evidence="10 15" id="KW-0521">NADP</keyword>
<evidence type="ECO:0000313" key="20">
    <source>
        <dbReference type="EMBL" id="AMB94537.1"/>
    </source>
</evidence>
<organism evidence="20 21">
    <name type="scientific">Aerococcus sanguinicola</name>
    <dbReference type="NCBI Taxonomy" id="119206"/>
    <lineage>
        <taxon>Bacteria</taxon>
        <taxon>Bacillati</taxon>
        <taxon>Bacillota</taxon>
        <taxon>Bacilli</taxon>
        <taxon>Lactobacillales</taxon>
        <taxon>Aerococcaceae</taxon>
        <taxon>Aerococcus</taxon>
    </lineage>
</organism>
<comment type="cofactor">
    <cofactor evidence="15 18">
        <name>Zn(2+)</name>
        <dbReference type="ChEBI" id="CHEBI:29105"/>
    </cofactor>
    <text evidence="15 18">Binds 1 zinc ion.</text>
</comment>
<feature type="binding site" evidence="17">
    <location>
        <begin position="294"/>
        <end position="300"/>
    </location>
    <ligand>
        <name>NADP(+)</name>
        <dbReference type="ChEBI" id="CHEBI:58349"/>
    </ligand>
</feature>
<evidence type="ECO:0000256" key="8">
    <source>
        <dbReference type="ARBA" id="ARBA00022801"/>
    </source>
</evidence>
<evidence type="ECO:0000256" key="10">
    <source>
        <dbReference type="ARBA" id="ARBA00022857"/>
    </source>
</evidence>
<dbReference type="InterPro" id="IPR024072">
    <property type="entry name" value="DHFR-like_dom_sf"/>
</dbReference>
<dbReference type="InterPro" id="IPR004794">
    <property type="entry name" value="Eubact_RibD"/>
</dbReference>
<feature type="binding site" evidence="18">
    <location>
        <position position="84"/>
    </location>
    <ligand>
        <name>Zn(2+)</name>
        <dbReference type="ChEBI" id="CHEBI:29105"/>
        <note>catalytic</note>
    </ligand>
</feature>
<feature type="binding site" evidence="17">
    <location>
        <position position="204"/>
    </location>
    <ligand>
        <name>substrate</name>
    </ligand>
</feature>
<dbReference type="Pfam" id="PF00383">
    <property type="entry name" value="dCMP_cyt_deam_1"/>
    <property type="match status" value="1"/>
</dbReference>
<reference evidence="20 21" key="1">
    <citation type="journal article" date="2016" name="Genome Announc.">
        <title>Complete Genome Sequences of Aerococcus christensenii CCUG 28831T, Aerococcus sanguinicola CCUG 43001T, Aerococcus urinae CCUG 36881T, Aerococcus urinaeequi CCUG 28094T, Aerococcus urinaehominis CCUG 42038 BT, and Aerococcus viridans CCUG 4311T.</title>
        <authorList>
            <person name="Carkaci D."/>
            <person name="Dargis R."/>
            <person name="Nielsen X.C."/>
            <person name="Skovgaard O."/>
            <person name="Fuursted K."/>
            <person name="Christensen J.J."/>
        </authorList>
    </citation>
    <scope>NUCLEOTIDE SEQUENCE [LARGE SCALE GENOMIC DNA]</scope>
    <source>
        <strain evidence="20 21">CCUG43001</strain>
    </source>
</reference>
<keyword evidence="7 15" id="KW-0479">Metal-binding</keyword>
<dbReference type="Pfam" id="PF01872">
    <property type="entry name" value="RibD_C"/>
    <property type="match status" value="1"/>
</dbReference>
<evidence type="ECO:0000256" key="13">
    <source>
        <dbReference type="ARBA" id="ARBA00049861"/>
    </source>
</evidence>
<dbReference type="InterPro" id="IPR050765">
    <property type="entry name" value="Riboflavin_Biosynth_HTPR"/>
</dbReference>
<evidence type="ECO:0000256" key="15">
    <source>
        <dbReference type="PIRNR" id="PIRNR006769"/>
    </source>
</evidence>
<evidence type="ECO:0000256" key="2">
    <source>
        <dbReference type="ARBA" id="ARBA00004882"/>
    </source>
</evidence>
<dbReference type="SUPFAM" id="SSF53597">
    <property type="entry name" value="Dihydrofolate reductase-like"/>
    <property type="match status" value="1"/>
</dbReference>
<dbReference type="EMBL" id="CP014160">
    <property type="protein sequence ID" value="AMB94537.1"/>
    <property type="molecule type" value="Genomic_DNA"/>
</dbReference>
<dbReference type="CDD" id="cd01284">
    <property type="entry name" value="Riboflavin_deaminase-reductase"/>
    <property type="match status" value="1"/>
</dbReference>
<feature type="binding site" evidence="17">
    <location>
        <position position="168"/>
    </location>
    <ligand>
        <name>substrate</name>
    </ligand>
</feature>
<evidence type="ECO:0000256" key="16">
    <source>
        <dbReference type="PIRSR" id="PIRSR006769-1"/>
    </source>
</evidence>
<dbReference type="AlphaFoldDB" id="A0A0X8FDI3"/>
<dbReference type="UniPathway" id="UPA00275">
    <property type="reaction ID" value="UER00401"/>
</dbReference>
<dbReference type="RefSeq" id="WP_067975442.1">
    <property type="nucleotide sequence ID" value="NZ_CAJHKN010000001.1"/>
</dbReference>
<evidence type="ECO:0000256" key="9">
    <source>
        <dbReference type="ARBA" id="ARBA00022833"/>
    </source>
</evidence>
<dbReference type="NCBIfam" id="TIGR00326">
    <property type="entry name" value="eubact_ribD"/>
    <property type="match status" value="1"/>
</dbReference>
<feature type="binding site" evidence="17">
    <location>
        <position position="292"/>
    </location>
    <ligand>
        <name>substrate</name>
    </ligand>
</feature>
<comment type="catalytic activity">
    <reaction evidence="13 15">
        <text>5-amino-6-(5-phospho-D-ribitylamino)uracil + NADP(+) = 5-amino-6-(5-phospho-D-ribosylamino)uracil + NADPH + H(+)</text>
        <dbReference type="Rhea" id="RHEA:17845"/>
        <dbReference type="ChEBI" id="CHEBI:15378"/>
        <dbReference type="ChEBI" id="CHEBI:57783"/>
        <dbReference type="ChEBI" id="CHEBI:58349"/>
        <dbReference type="ChEBI" id="CHEBI:58421"/>
        <dbReference type="ChEBI" id="CHEBI:58453"/>
        <dbReference type="EC" id="1.1.1.193"/>
    </reaction>
</comment>
<dbReference type="SUPFAM" id="SSF53927">
    <property type="entry name" value="Cytidine deaminase-like"/>
    <property type="match status" value="1"/>
</dbReference>
<gene>
    <name evidence="20" type="ORF">AWM72_07130</name>
</gene>
<evidence type="ECO:0000256" key="17">
    <source>
        <dbReference type="PIRSR" id="PIRSR006769-2"/>
    </source>
</evidence>
<keyword evidence="11 15" id="KW-0560">Oxidoreductase</keyword>
<dbReference type="Gene3D" id="3.40.140.10">
    <property type="entry name" value="Cytidine Deaminase, domain 2"/>
    <property type="match status" value="1"/>
</dbReference>
<dbReference type="Gene3D" id="3.40.430.10">
    <property type="entry name" value="Dihydrofolate Reductase, subunit A"/>
    <property type="match status" value="1"/>
</dbReference>
<evidence type="ECO:0000259" key="19">
    <source>
        <dbReference type="PROSITE" id="PS51747"/>
    </source>
</evidence>
<keyword evidence="12" id="KW-0511">Multifunctional enzyme</keyword>
<dbReference type="InterPro" id="IPR002734">
    <property type="entry name" value="RibDG_C"/>
</dbReference>
<dbReference type="PROSITE" id="PS00903">
    <property type="entry name" value="CYT_DCMP_DEAMINASES_1"/>
    <property type="match status" value="1"/>
</dbReference>
<feature type="domain" description="CMP/dCMP-type deaminase" evidence="19">
    <location>
        <begin position="1"/>
        <end position="123"/>
    </location>
</feature>
<feature type="binding site" evidence="17">
    <location>
        <position position="170"/>
    </location>
    <ligand>
        <name>NADP(+)</name>
        <dbReference type="ChEBI" id="CHEBI:58349"/>
    </ligand>
</feature>
<evidence type="ECO:0000256" key="12">
    <source>
        <dbReference type="ARBA" id="ARBA00023268"/>
    </source>
</evidence>
<dbReference type="GO" id="GO:0008703">
    <property type="term" value="F:5-amino-6-(5-phosphoribosylamino)uracil reductase activity"/>
    <property type="evidence" value="ECO:0007669"/>
    <property type="project" value="UniProtKB-EC"/>
</dbReference>
<keyword evidence="6 15" id="KW-0686">Riboflavin biosynthesis</keyword>
<evidence type="ECO:0000256" key="18">
    <source>
        <dbReference type="PIRSR" id="PIRSR006769-3"/>
    </source>
</evidence>
<name>A0A0X8FDI3_9LACT</name>
<proteinExistence type="inferred from homology"/>
<evidence type="ECO:0000256" key="7">
    <source>
        <dbReference type="ARBA" id="ARBA00022723"/>
    </source>
</evidence>
<dbReference type="GO" id="GO:0009231">
    <property type="term" value="P:riboflavin biosynthetic process"/>
    <property type="evidence" value="ECO:0007669"/>
    <property type="project" value="UniProtKB-UniPathway"/>
</dbReference>
<dbReference type="FunFam" id="3.40.140.10:FF:000025">
    <property type="entry name" value="Riboflavin biosynthesis protein RibD"/>
    <property type="match status" value="1"/>
</dbReference>
<dbReference type="InterPro" id="IPR016192">
    <property type="entry name" value="APOBEC/CMP_deaminase_Zn-bd"/>
</dbReference>
<feature type="binding site" evidence="18">
    <location>
        <position position="75"/>
    </location>
    <ligand>
        <name>Zn(2+)</name>
        <dbReference type="ChEBI" id="CHEBI:29105"/>
        <note>catalytic</note>
    </ligand>
</feature>
<sequence length="366" mass="39743">MRDEEWMQQALDLAEKGRGWVNPNPLVGAVIVKEGRVLGQGYHTAYGKPHAEREALAACQEDPQGATLYVNLEPCCHYGKTPPCTEAVIESGIQRVVVGSLDPHDKVAGKGVQALKEAGLEVKVGVLEKECQHLNRVFEKFIVSHRPYMVAKYAMTLDGKIATRTGASRWVTGPEARQRVHQTRHALSAIMVGVNTILADDSLLTCRLDGGMDPVRIICDSELRTPLDSQVVRTADQVPSYLATTCREADRQAPYRDAGCGIIELGRRQGHLDLVELMTRLGEMDLDSVLLEAGGTLTWSALALGLVDEVHAYIAPKLFGGQAMSPVAGQGVETPDQAIQLESFAWSQVGKDVLIESKVVTGCLPD</sequence>
<keyword evidence="9 15" id="KW-0862">Zinc</keyword>
<feature type="active site" description="Proton donor" evidence="16">
    <location>
        <position position="52"/>
    </location>
</feature>
<accession>A0A0X8FDI3</accession>
<dbReference type="NCBIfam" id="TIGR00227">
    <property type="entry name" value="ribD_Cterm"/>
    <property type="match status" value="1"/>
</dbReference>
<feature type="binding site" evidence="17">
    <location>
        <position position="207"/>
    </location>
    <ligand>
        <name>substrate</name>
    </ligand>
</feature>
<dbReference type="GeneID" id="92903836"/>
<feature type="binding site" evidence="18">
    <location>
        <position position="50"/>
    </location>
    <ligand>
        <name>Zn(2+)</name>
        <dbReference type="ChEBI" id="CHEBI:29105"/>
        <note>catalytic</note>
    </ligand>
</feature>
<dbReference type="InterPro" id="IPR002125">
    <property type="entry name" value="CMP_dCMP_dom"/>
</dbReference>
<dbReference type="PIRSF" id="PIRSF006769">
    <property type="entry name" value="RibD"/>
    <property type="match status" value="1"/>
</dbReference>
<dbReference type="GO" id="GO:0050661">
    <property type="term" value="F:NADP binding"/>
    <property type="evidence" value="ECO:0007669"/>
    <property type="project" value="InterPro"/>
</dbReference>
<comment type="similarity">
    <text evidence="5 15">In the C-terminal section; belongs to the HTP reductase family.</text>
</comment>
<comment type="pathway">
    <text evidence="2 15">Cofactor biosynthesis; riboflavin biosynthesis; 5-amino-6-(D-ribitylamino)uracil from GTP: step 2/4.</text>
</comment>
<dbReference type="EC" id="1.1.1.193" evidence="15"/>
<comment type="similarity">
    <text evidence="4 15">In the N-terminal section; belongs to the cytidine and deoxycytidylate deaminase family.</text>
</comment>
<dbReference type="InterPro" id="IPR011549">
    <property type="entry name" value="RibD_C"/>
</dbReference>
<feature type="binding site" evidence="17">
    <location>
        <position position="184"/>
    </location>
    <ligand>
        <name>substrate</name>
    </ligand>
</feature>
<evidence type="ECO:0000256" key="3">
    <source>
        <dbReference type="ARBA" id="ARBA00004910"/>
    </source>
</evidence>
<feature type="binding site" evidence="17">
    <location>
        <position position="200"/>
    </location>
    <ligand>
        <name>NADP(+)</name>
        <dbReference type="ChEBI" id="CHEBI:58349"/>
    </ligand>
</feature>
<evidence type="ECO:0000313" key="21">
    <source>
        <dbReference type="Proteomes" id="UP000069912"/>
    </source>
</evidence>
<comment type="function">
    <text evidence="1 15">Converts 2,5-diamino-6-(ribosylamino)-4(3h)-pyrimidinone 5'-phosphate into 5-amino-6-(ribosylamino)-2,4(1h,3h)-pyrimidinedione 5'-phosphate.</text>
</comment>
<comment type="pathway">
    <text evidence="3 15">Cofactor biosynthesis; riboflavin biosynthesis; 5-amino-6-(D-ribitylamino)uracil from GTP: step 3/4.</text>
</comment>
<comment type="catalytic activity">
    <reaction evidence="14 15">
        <text>2,5-diamino-6-hydroxy-4-(5-phosphoribosylamino)-pyrimidine + H2O + H(+) = 5-amino-6-(5-phospho-D-ribosylamino)uracil + NH4(+)</text>
        <dbReference type="Rhea" id="RHEA:21868"/>
        <dbReference type="ChEBI" id="CHEBI:15377"/>
        <dbReference type="ChEBI" id="CHEBI:15378"/>
        <dbReference type="ChEBI" id="CHEBI:28938"/>
        <dbReference type="ChEBI" id="CHEBI:58453"/>
        <dbReference type="ChEBI" id="CHEBI:58614"/>
        <dbReference type="EC" id="3.5.4.26"/>
    </reaction>
</comment>
<evidence type="ECO:0000256" key="4">
    <source>
        <dbReference type="ARBA" id="ARBA00005259"/>
    </source>
</evidence>
<evidence type="ECO:0000256" key="14">
    <source>
        <dbReference type="ARBA" id="ARBA00049886"/>
    </source>
</evidence>
<dbReference type="EC" id="3.5.4.26" evidence="15"/>
<evidence type="ECO:0000256" key="5">
    <source>
        <dbReference type="ARBA" id="ARBA00007417"/>
    </source>
</evidence>
<dbReference type="PANTHER" id="PTHR38011:SF7">
    <property type="entry name" value="2,5-DIAMINO-6-RIBOSYLAMINO-4(3H)-PYRIMIDINONE 5'-PHOSPHATE REDUCTASE"/>
    <property type="match status" value="1"/>
</dbReference>
<reference evidence="21" key="2">
    <citation type="submission" date="2016-01" db="EMBL/GenBank/DDBJ databases">
        <title>Six Aerococcus type strain genome sequencing and assembly using PacBio and Illumina Hiseq.</title>
        <authorList>
            <person name="Carkaci D."/>
            <person name="Dargis R."/>
            <person name="Nielsen X.C."/>
            <person name="Skovgaard O."/>
            <person name="Fuursted K."/>
            <person name="Christensen J.J."/>
        </authorList>
    </citation>
    <scope>NUCLEOTIDE SEQUENCE [LARGE SCALE GENOMIC DNA]</scope>
    <source>
        <strain evidence="21">CCUG43001</strain>
    </source>
</reference>